<protein>
    <submittedName>
        <fullName evidence="1">Uncharacterized protein</fullName>
    </submittedName>
</protein>
<dbReference type="OMA" id="FHWQRFL"/>
<reference evidence="1" key="2">
    <citation type="submission" date="2025-09" db="UniProtKB">
        <authorList>
            <consortium name="Ensembl"/>
        </authorList>
    </citation>
    <scope>IDENTIFICATION</scope>
</reference>
<name>S4RMG1_PETMA</name>
<organism evidence="1">
    <name type="scientific">Petromyzon marinus</name>
    <name type="common">Sea lamprey</name>
    <dbReference type="NCBI Taxonomy" id="7757"/>
    <lineage>
        <taxon>Eukaryota</taxon>
        <taxon>Metazoa</taxon>
        <taxon>Chordata</taxon>
        <taxon>Craniata</taxon>
        <taxon>Vertebrata</taxon>
        <taxon>Cyclostomata</taxon>
        <taxon>Hyperoartia</taxon>
        <taxon>Petromyzontiformes</taxon>
        <taxon>Petromyzontidae</taxon>
        <taxon>Petromyzon</taxon>
    </lineage>
</organism>
<dbReference type="AlphaFoldDB" id="S4RMG1"/>
<accession>S4RMG1</accession>
<proteinExistence type="predicted"/>
<dbReference type="GeneTree" id="ENSGT00940000155910"/>
<reference evidence="1" key="1">
    <citation type="submission" date="2025-08" db="UniProtKB">
        <authorList>
            <consortium name="Ensembl"/>
        </authorList>
    </citation>
    <scope>IDENTIFICATION</scope>
</reference>
<dbReference type="Gene3D" id="3.40.50.2300">
    <property type="match status" value="1"/>
</dbReference>
<sequence>MTVLPIFGFNTRRNWMTKNRGKTCELMAQGILALVSSTGCSQAGALRALTDSLHIPHLFVQRGAGGSPHSDCQRPRAGPGYTLVLRPPALATQVALRAVTEFHWQRFLVFYDSAYAVPHICPFLDQATRQGLSVSLQRVDANVSSLLAGLFSSLPIEELNRFRDLLRRTVLLLSPRNAKVFIAEVRS</sequence>
<dbReference type="HOGENOM" id="CLU_112502_0_0_1"/>
<dbReference type="STRING" id="7757.ENSPMAP00000006397"/>
<evidence type="ECO:0000313" key="1">
    <source>
        <dbReference type="Ensembl" id="ENSPMAP00000006397.1"/>
    </source>
</evidence>
<dbReference type="Ensembl" id="ENSPMAT00000006426.1">
    <property type="protein sequence ID" value="ENSPMAP00000006397.1"/>
    <property type="gene ID" value="ENSPMAG00000005808.1"/>
</dbReference>